<comment type="caution">
    <text evidence="11">The sequence shown here is derived from an EMBL/GenBank/DDBJ whole genome shotgun (WGS) entry which is preliminary data.</text>
</comment>
<feature type="domain" description="ATPase F1/V1/A1 complex alpha/beta subunit nucleotide-binding" evidence="8">
    <location>
        <begin position="137"/>
        <end position="353"/>
    </location>
</feature>
<evidence type="ECO:0000256" key="7">
    <source>
        <dbReference type="HAMAP-Rule" id="MF_00310"/>
    </source>
</evidence>
<evidence type="ECO:0000313" key="12">
    <source>
        <dbReference type="Proteomes" id="UP001595690"/>
    </source>
</evidence>
<evidence type="ECO:0000313" key="11">
    <source>
        <dbReference type="EMBL" id="MFC3890741.1"/>
    </source>
</evidence>
<dbReference type="CDD" id="cd18118">
    <property type="entry name" value="ATP-synt_V_A-type_beta_N"/>
    <property type="match status" value="1"/>
</dbReference>
<dbReference type="Proteomes" id="UP001595690">
    <property type="component" value="Unassembled WGS sequence"/>
</dbReference>
<protein>
    <recommendedName>
        <fullName evidence="7">V-type ATP synthase beta chain</fullName>
    </recommendedName>
    <alternativeName>
        <fullName evidence="7">V-ATPase subunit B</fullName>
    </alternativeName>
</protein>
<evidence type="ECO:0000259" key="8">
    <source>
        <dbReference type="Pfam" id="PF00006"/>
    </source>
</evidence>
<organism evidence="11 12">
    <name type="scientific">Lentzea rhizosphaerae</name>
    <dbReference type="NCBI Taxonomy" id="2041025"/>
    <lineage>
        <taxon>Bacteria</taxon>
        <taxon>Bacillati</taxon>
        <taxon>Actinomycetota</taxon>
        <taxon>Actinomycetes</taxon>
        <taxon>Pseudonocardiales</taxon>
        <taxon>Pseudonocardiaceae</taxon>
        <taxon>Lentzea</taxon>
    </lineage>
</organism>
<dbReference type="NCBIfam" id="NF003235">
    <property type="entry name" value="PRK04196.1"/>
    <property type="match status" value="1"/>
</dbReference>
<evidence type="ECO:0000256" key="1">
    <source>
        <dbReference type="ARBA" id="ARBA00008936"/>
    </source>
</evidence>
<gene>
    <name evidence="7" type="primary">atpB</name>
    <name evidence="11" type="ORF">ACFOWZ_04595</name>
</gene>
<comment type="similarity">
    <text evidence="1 7">Belongs to the ATPase alpha/beta chains family.</text>
</comment>
<evidence type="ECO:0000256" key="6">
    <source>
        <dbReference type="ARBA" id="ARBA00023196"/>
    </source>
</evidence>
<feature type="domain" description="ATP synthase A/B type C-terminal" evidence="10">
    <location>
        <begin position="359"/>
        <end position="455"/>
    </location>
</feature>
<comment type="function">
    <text evidence="7">Produces ATP from ADP in the presence of a proton gradient across the membrane. The V-type beta chain is a regulatory subunit.</text>
</comment>
<keyword evidence="7" id="KW-0066">ATP synthesis</keyword>
<accession>A0ABV8BKD6</accession>
<dbReference type="InterPro" id="IPR004100">
    <property type="entry name" value="ATPase_F1/V1/A1_a/bsu_N"/>
</dbReference>
<keyword evidence="4 7" id="KW-0406">Ion transport</keyword>
<dbReference type="InterPro" id="IPR020003">
    <property type="entry name" value="ATPase_a/bsu_AS"/>
</dbReference>
<dbReference type="InterPro" id="IPR022879">
    <property type="entry name" value="V-ATPase_su_B/beta"/>
</dbReference>
<evidence type="ECO:0000259" key="10">
    <source>
        <dbReference type="Pfam" id="PF22919"/>
    </source>
</evidence>
<keyword evidence="3" id="KW-1003">Cell membrane</keyword>
<keyword evidence="12" id="KW-1185">Reference proteome</keyword>
<name>A0ABV8BKD6_9PSEU</name>
<evidence type="ECO:0000256" key="5">
    <source>
        <dbReference type="ARBA" id="ARBA00023136"/>
    </source>
</evidence>
<reference evidence="12" key="1">
    <citation type="journal article" date="2019" name="Int. J. Syst. Evol. Microbiol.">
        <title>The Global Catalogue of Microorganisms (GCM) 10K type strain sequencing project: providing services to taxonomists for standard genome sequencing and annotation.</title>
        <authorList>
            <consortium name="The Broad Institute Genomics Platform"/>
            <consortium name="The Broad Institute Genome Sequencing Center for Infectious Disease"/>
            <person name="Wu L."/>
            <person name="Ma J."/>
        </authorList>
    </citation>
    <scope>NUCLEOTIDE SEQUENCE [LARGE SCALE GENOMIC DNA]</scope>
    <source>
        <strain evidence="12">CGMCC 4.7405</strain>
    </source>
</reference>
<dbReference type="InterPro" id="IPR000194">
    <property type="entry name" value="ATPase_F1/V1/A1_a/bsu_nucl-bd"/>
</dbReference>
<dbReference type="EMBL" id="JBHRZI010000007">
    <property type="protein sequence ID" value="MFC3890741.1"/>
    <property type="molecule type" value="Genomic_DNA"/>
</dbReference>
<dbReference type="RefSeq" id="WP_382369171.1">
    <property type="nucleotide sequence ID" value="NZ_JBHRZI010000007.1"/>
</dbReference>
<feature type="domain" description="ATPase F1/V1/A1 complex alpha/beta subunit N-terminal" evidence="9">
    <location>
        <begin position="19"/>
        <end position="80"/>
    </location>
</feature>
<dbReference type="PANTHER" id="PTHR43389:SF4">
    <property type="entry name" value="V-TYPE PROTON ATPASE SUBUNIT B"/>
    <property type="match status" value="1"/>
</dbReference>
<evidence type="ECO:0000256" key="4">
    <source>
        <dbReference type="ARBA" id="ARBA00023065"/>
    </source>
</evidence>
<keyword evidence="2 7" id="KW-0813">Transport</keyword>
<sequence>MTEDVGRGVEFTGVRELRGPLVVVAGVTGVGWDEFVRIRLSSGELRHGLVLEVDDDLAVVQVLEGTAGMSCAGTSLEFTGSPLDIPVGSGWLGRVCGGRGQPIDGGPPVFGTRREPVTGAPLNPTWREPPAEPVFTGVSAIDALTTLVRGQKLPLFSLPGLPHLELATQIAAQSTAEGEQFCVVFAGIGLTHADAAFARDALEERSAAGELVLLLNTADDPVVERILTPRIALTIAEELAFRGGRHVLVVMTDMTSYAEALREVSAARGEIPARRSYPGYLYSDLATLFERCGRIRGRPGSVTVLPVLTMPGGDITHPVPDLTGYITEGQIVFSAEAHARGVYPPVDPLASLSRLMRNGAGPGRTRADHLDVAAQLLAALARARQVRDLAELIGLSGLGRTDRAYLEFEQAFRDDLIGQRRGETRSLDDTLERAWRVLLRLPRSELAMLPTALLEQR</sequence>
<dbReference type="PANTHER" id="PTHR43389">
    <property type="entry name" value="V-TYPE PROTON ATPASE SUBUNIT B"/>
    <property type="match status" value="1"/>
</dbReference>
<dbReference type="Pfam" id="PF02874">
    <property type="entry name" value="ATP-synt_ab_N"/>
    <property type="match status" value="1"/>
</dbReference>
<dbReference type="Gene3D" id="3.40.50.12240">
    <property type="match status" value="1"/>
</dbReference>
<dbReference type="Pfam" id="PF22919">
    <property type="entry name" value="ATP-synt_VA_C"/>
    <property type="match status" value="1"/>
</dbReference>
<evidence type="ECO:0000256" key="3">
    <source>
        <dbReference type="ARBA" id="ARBA00022475"/>
    </source>
</evidence>
<dbReference type="Pfam" id="PF00006">
    <property type="entry name" value="ATP-synt_ab"/>
    <property type="match status" value="1"/>
</dbReference>
<keyword evidence="6" id="KW-0139">CF(1)</keyword>
<dbReference type="HAMAP" id="MF_00310">
    <property type="entry name" value="ATP_synth_B_arch"/>
    <property type="match status" value="1"/>
</dbReference>
<keyword evidence="5" id="KW-0472">Membrane</keyword>
<evidence type="ECO:0000256" key="2">
    <source>
        <dbReference type="ARBA" id="ARBA00022448"/>
    </source>
</evidence>
<dbReference type="PROSITE" id="PS00152">
    <property type="entry name" value="ATPASE_ALPHA_BETA"/>
    <property type="match status" value="1"/>
</dbReference>
<dbReference type="CDD" id="cd01135">
    <property type="entry name" value="V_A-ATPase_B"/>
    <property type="match status" value="1"/>
</dbReference>
<keyword evidence="7" id="KW-0375">Hydrogen ion transport</keyword>
<dbReference type="InterPro" id="IPR055190">
    <property type="entry name" value="ATP-synt_VA_C"/>
</dbReference>
<proteinExistence type="inferred from homology"/>
<dbReference type="SUPFAM" id="SSF52540">
    <property type="entry name" value="P-loop containing nucleoside triphosphate hydrolases"/>
    <property type="match status" value="1"/>
</dbReference>
<evidence type="ECO:0000259" key="9">
    <source>
        <dbReference type="Pfam" id="PF02874"/>
    </source>
</evidence>
<dbReference type="InterPro" id="IPR027417">
    <property type="entry name" value="P-loop_NTPase"/>
</dbReference>